<dbReference type="KEGG" id="fbm:MQE35_02560"/>
<name>A0A9E7D3T7_9FLAO</name>
<dbReference type="SUPFAM" id="SSF102829">
    <property type="entry name" value="Cell division protein ZapA-like"/>
    <property type="match status" value="1"/>
</dbReference>
<dbReference type="InterPro" id="IPR007838">
    <property type="entry name" value="Cell_div_ZapA-like"/>
</dbReference>
<keyword evidence="1" id="KW-0132">Cell division</keyword>
<gene>
    <name evidence="1" type="ORF">MQE35_02560</name>
</gene>
<protein>
    <submittedName>
        <fullName evidence="1">Cell division protein ZapA</fullName>
    </submittedName>
</protein>
<keyword evidence="1" id="KW-0131">Cell cycle</keyword>
<dbReference type="InterPro" id="IPR036192">
    <property type="entry name" value="Cell_div_ZapA-like_sf"/>
</dbReference>
<dbReference type="RefSeq" id="WP_255844224.1">
    <property type="nucleotide sequence ID" value="NZ_CP094358.1"/>
</dbReference>
<dbReference type="GO" id="GO:0051301">
    <property type="term" value="P:cell division"/>
    <property type="evidence" value="ECO:0007669"/>
    <property type="project" value="UniProtKB-KW"/>
</dbReference>
<evidence type="ECO:0000313" key="1">
    <source>
        <dbReference type="EMBL" id="UOB18189.1"/>
    </source>
</evidence>
<accession>A0A9E7D3T7</accession>
<keyword evidence="2" id="KW-1185">Reference proteome</keyword>
<dbReference type="Proteomes" id="UP000831290">
    <property type="component" value="Chromosome"/>
</dbReference>
<organism evidence="1 2">
    <name type="scientific">Abyssalbus ytuae</name>
    <dbReference type="NCBI Taxonomy" id="2926907"/>
    <lineage>
        <taxon>Bacteria</taxon>
        <taxon>Pseudomonadati</taxon>
        <taxon>Bacteroidota</taxon>
        <taxon>Flavobacteriia</taxon>
        <taxon>Flavobacteriales</taxon>
        <taxon>Flavobacteriaceae</taxon>
        <taxon>Abyssalbus</taxon>
    </lineage>
</organism>
<sequence length="99" mass="11509">MKDKLKIKLSIADRVYPLTIDPDREEGLRKAAKKIDGLIKQFEQNYAVRDKQDVLAMCALQFASQVEQESIEKDSENTFVEDHLEKLNHLLQEKISSYK</sequence>
<evidence type="ECO:0000313" key="2">
    <source>
        <dbReference type="Proteomes" id="UP000831290"/>
    </source>
</evidence>
<proteinExistence type="predicted"/>
<dbReference type="EMBL" id="CP094358">
    <property type="protein sequence ID" value="UOB18189.1"/>
    <property type="molecule type" value="Genomic_DNA"/>
</dbReference>
<reference evidence="1" key="1">
    <citation type="submission" date="2022-03" db="EMBL/GenBank/DDBJ databases">
        <title>Description of Abyssus ytuae gen. nov., sp. nov., a novel member of the family Flavobacteriaceae isolated from the sediment of Mariana Trench.</title>
        <authorList>
            <person name="Zhang J."/>
            <person name="Xu X."/>
        </authorList>
    </citation>
    <scope>NUCLEOTIDE SEQUENCE</scope>
    <source>
        <strain evidence="1">MT3330</strain>
    </source>
</reference>
<dbReference type="AlphaFoldDB" id="A0A9E7D3T7"/>
<dbReference type="Pfam" id="PF05164">
    <property type="entry name" value="ZapA"/>
    <property type="match status" value="1"/>
</dbReference>